<reference evidence="2" key="1">
    <citation type="submission" date="2022-11" db="UniProtKB">
        <authorList>
            <consortium name="WormBaseParasite"/>
        </authorList>
    </citation>
    <scope>IDENTIFICATION</scope>
</reference>
<proteinExistence type="predicted"/>
<sequence length="47" mass="5340">LLLLILVIHSCCSKTRKVNLVTPVQDEPLSLKNFRPGKTSTLRHTIR</sequence>
<organism evidence="1 2">
    <name type="scientific">Panagrolaimus sp. PS1159</name>
    <dbReference type="NCBI Taxonomy" id="55785"/>
    <lineage>
        <taxon>Eukaryota</taxon>
        <taxon>Metazoa</taxon>
        <taxon>Ecdysozoa</taxon>
        <taxon>Nematoda</taxon>
        <taxon>Chromadorea</taxon>
        <taxon>Rhabditida</taxon>
        <taxon>Tylenchina</taxon>
        <taxon>Panagrolaimomorpha</taxon>
        <taxon>Panagrolaimoidea</taxon>
        <taxon>Panagrolaimidae</taxon>
        <taxon>Panagrolaimus</taxon>
    </lineage>
</organism>
<evidence type="ECO:0000313" key="2">
    <source>
        <dbReference type="WBParaSite" id="PS1159_v2.g11484.t1"/>
    </source>
</evidence>
<protein>
    <submittedName>
        <fullName evidence="2">Uncharacterized protein</fullName>
    </submittedName>
</protein>
<dbReference type="Proteomes" id="UP000887580">
    <property type="component" value="Unplaced"/>
</dbReference>
<dbReference type="WBParaSite" id="PS1159_v2.g11484.t1">
    <property type="protein sequence ID" value="PS1159_v2.g11484.t1"/>
    <property type="gene ID" value="PS1159_v2.g11484"/>
</dbReference>
<accession>A0AC35EZ19</accession>
<evidence type="ECO:0000313" key="1">
    <source>
        <dbReference type="Proteomes" id="UP000887580"/>
    </source>
</evidence>
<name>A0AC35EZ19_9BILA</name>